<evidence type="ECO:0000256" key="1">
    <source>
        <dbReference type="ARBA" id="ARBA00001917"/>
    </source>
</evidence>
<feature type="domain" description="FMN hydroxy acid dehydrogenase" evidence="8">
    <location>
        <begin position="1"/>
        <end position="357"/>
    </location>
</feature>
<evidence type="ECO:0000313" key="9">
    <source>
        <dbReference type="EMBL" id="RNI24262.1"/>
    </source>
</evidence>
<comment type="cofactor">
    <cofactor evidence="1">
        <name>FMN</name>
        <dbReference type="ChEBI" id="CHEBI:58210"/>
    </cofactor>
</comment>
<name>A0A3M9MFD6_9MICO</name>
<dbReference type="RefSeq" id="WP_123270305.1">
    <property type="nucleotide sequence ID" value="NZ_RJJQ01000003.1"/>
</dbReference>
<feature type="binding site" evidence="7">
    <location>
        <position position="156"/>
    </location>
    <ligand>
        <name>FMN</name>
        <dbReference type="ChEBI" id="CHEBI:58210"/>
    </ligand>
</feature>
<dbReference type="OrthoDB" id="9770452at2"/>
<dbReference type="InterPro" id="IPR037396">
    <property type="entry name" value="FMN_HAD"/>
</dbReference>
<sequence>MSALTGIPELRDLAREELPDLAYRYIMSAASSGSAAAGNDAAFAALTLSPRVGVDVSDLDTSVELLNSRLPHPILLGPTGCHRLAHPEGELATARGASTSEATYVVSSYTTTPLADIAAACTGRWWHQLNPAPYTRYMRDVLAEAVGLGAEAIVITMDNPVAGIRSAQGWDGVTLPDGLEFGVLGRLPGALDNPSDPLDIYRPALDASWSWDDVAALCDEQPVPVLVKGVLRADDAERAVAAGVSGIIVSNHGGRNLDPVPATAAALPGVASRVAGRVPVLVDGGIRHGEHIVKAIALGADAVLIGRPYLWGLAVDGAAGVQHVVERLWTELRMTMALCGLTSIVDISSDVLWDAVG</sequence>
<evidence type="ECO:0000256" key="3">
    <source>
        <dbReference type="ARBA" id="ARBA00022643"/>
    </source>
</evidence>
<proteinExistence type="inferred from homology"/>
<dbReference type="GO" id="GO:0016491">
    <property type="term" value="F:oxidoreductase activity"/>
    <property type="evidence" value="ECO:0007669"/>
    <property type="project" value="UniProtKB-KW"/>
</dbReference>
<feature type="binding site" evidence="7">
    <location>
        <position position="252"/>
    </location>
    <ligand>
        <name>glyoxylate</name>
        <dbReference type="ChEBI" id="CHEBI:36655"/>
    </ligand>
</feature>
<feature type="binding site" evidence="7">
    <location>
        <position position="25"/>
    </location>
    <ligand>
        <name>glyoxylate</name>
        <dbReference type="ChEBI" id="CHEBI:36655"/>
    </ligand>
</feature>
<reference evidence="9 10" key="1">
    <citation type="submission" date="2018-11" db="EMBL/GenBank/DDBJ databases">
        <title>Draft genome of Simplicispira Flexivirga sp. BO-16.</title>
        <authorList>
            <person name="Im W.T."/>
        </authorList>
    </citation>
    <scope>NUCLEOTIDE SEQUENCE [LARGE SCALE GENOMIC DNA]</scope>
    <source>
        <strain evidence="9 10">BO-16</strain>
    </source>
</reference>
<evidence type="ECO:0000256" key="2">
    <source>
        <dbReference type="ARBA" id="ARBA00022630"/>
    </source>
</evidence>
<organism evidence="9 10">
    <name type="scientific">Flexivirga caeni</name>
    <dbReference type="NCBI Taxonomy" id="2294115"/>
    <lineage>
        <taxon>Bacteria</taxon>
        <taxon>Bacillati</taxon>
        <taxon>Actinomycetota</taxon>
        <taxon>Actinomycetes</taxon>
        <taxon>Micrococcales</taxon>
        <taxon>Dermacoccaceae</taxon>
        <taxon>Flexivirga</taxon>
    </lineage>
</organism>
<feature type="binding site" evidence="7">
    <location>
        <position position="165"/>
    </location>
    <ligand>
        <name>glyoxylate</name>
        <dbReference type="ChEBI" id="CHEBI:36655"/>
    </ligand>
</feature>
<dbReference type="GO" id="GO:0010181">
    <property type="term" value="F:FMN binding"/>
    <property type="evidence" value="ECO:0007669"/>
    <property type="project" value="InterPro"/>
</dbReference>
<evidence type="ECO:0000259" key="8">
    <source>
        <dbReference type="PROSITE" id="PS51349"/>
    </source>
</evidence>
<feature type="binding site" evidence="7">
    <location>
        <position position="250"/>
    </location>
    <ligand>
        <name>FMN</name>
        <dbReference type="ChEBI" id="CHEBI:58210"/>
    </ligand>
</feature>
<dbReference type="Gene3D" id="3.20.20.70">
    <property type="entry name" value="Aldolase class I"/>
    <property type="match status" value="1"/>
</dbReference>
<feature type="binding site" evidence="7">
    <location>
        <position position="128"/>
    </location>
    <ligand>
        <name>FMN</name>
        <dbReference type="ChEBI" id="CHEBI:58210"/>
    </ligand>
</feature>
<dbReference type="InterPro" id="IPR013785">
    <property type="entry name" value="Aldolase_TIM"/>
</dbReference>
<keyword evidence="10" id="KW-1185">Reference proteome</keyword>
<dbReference type="Pfam" id="PF01070">
    <property type="entry name" value="FMN_dh"/>
    <property type="match status" value="1"/>
</dbReference>
<comment type="similarity">
    <text evidence="5">Belongs to the FMN-dependent alpha-hydroxy acid dehydrogenase family.</text>
</comment>
<dbReference type="PANTHER" id="PTHR10578">
    <property type="entry name" value="S -2-HYDROXY-ACID OXIDASE-RELATED"/>
    <property type="match status" value="1"/>
</dbReference>
<evidence type="ECO:0000313" key="10">
    <source>
        <dbReference type="Proteomes" id="UP000271678"/>
    </source>
</evidence>
<evidence type="ECO:0000256" key="5">
    <source>
        <dbReference type="ARBA" id="ARBA00024042"/>
    </source>
</evidence>
<dbReference type="SUPFAM" id="SSF51395">
    <property type="entry name" value="FMN-linked oxidoreductases"/>
    <property type="match status" value="1"/>
</dbReference>
<evidence type="ECO:0000256" key="4">
    <source>
        <dbReference type="ARBA" id="ARBA00023002"/>
    </source>
</evidence>
<feature type="binding site" evidence="7">
    <location>
        <begin position="283"/>
        <end position="287"/>
    </location>
    <ligand>
        <name>FMN</name>
        <dbReference type="ChEBI" id="CHEBI:58210"/>
    </ligand>
</feature>
<feature type="binding site" evidence="7">
    <location>
        <begin position="78"/>
        <end position="80"/>
    </location>
    <ligand>
        <name>FMN</name>
        <dbReference type="ChEBI" id="CHEBI:58210"/>
    </ligand>
</feature>
<feature type="binding site" evidence="7">
    <location>
        <position position="107"/>
    </location>
    <ligand>
        <name>FMN</name>
        <dbReference type="ChEBI" id="CHEBI:58210"/>
    </ligand>
</feature>
<protein>
    <submittedName>
        <fullName evidence="9">Alpha-hydroxy-acid oxidizing protein</fullName>
    </submittedName>
</protein>
<dbReference type="PROSITE" id="PS51349">
    <property type="entry name" value="FMN_HYDROXY_ACID_DH_2"/>
    <property type="match status" value="1"/>
</dbReference>
<feature type="binding site" evidence="7">
    <location>
        <position position="228"/>
    </location>
    <ligand>
        <name>FMN</name>
        <dbReference type="ChEBI" id="CHEBI:58210"/>
    </ligand>
</feature>
<feature type="binding site" evidence="7">
    <location>
        <begin position="306"/>
        <end position="307"/>
    </location>
    <ligand>
        <name>FMN</name>
        <dbReference type="ChEBI" id="CHEBI:58210"/>
    </ligand>
</feature>
<dbReference type="InterPro" id="IPR012133">
    <property type="entry name" value="Alpha-hydoxy_acid_DH_FMN"/>
</dbReference>
<dbReference type="PANTHER" id="PTHR10578:SF107">
    <property type="entry name" value="2-HYDROXYACID OXIDASE 1"/>
    <property type="match status" value="1"/>
</dbReference>
<evidence type="ECO:0000256" key="6">
    <source>
        <dbReference type="PIRSR" id="PIRSR000138-1"/>
    </source>
</evidence>
<accession>A0A3M9MFD6</accession>
<feature type="active site" description="Proton acceptor" evidence="6">
    <location>
        <position position="252"/>
    </location>
</feature>
<keyword evidence="2 7" id="KW-0285">Flavoprotein</keyword>
<comment type="caution">
    <text evidence="9">The sequence shown here is derived from an EMBL/GenBank/DDBJ whole genome shotgun (WGS) entry which is preliminary data.</text>
</comment>
<keyword evidence="4" id="KW-0560">Oxidoreductase</keyword>
<dbReference type="PIRSF" id="PIRSF000138">
    <property type="entry name" value="Al-hdrx_acd_dh"/>
    <property type="match status" value="1"/>
</dbReference>
<keyword evidence="3 7" id="KW-0288">FMN</keyword>
<dbReference type="EMBL" id="RJJQ01000003">
    <property type="protein sequence ID" value="RNI24262.1"/>
    <property type="molecule type" value="Genomic_DNA"/>
</dbReference>
<dbReference type="Proteomes" id="UP000271678">
    <property type="component" value="Unassembled WGS sequence"/>
</dbReference>
<dbReference type="InterPro" id="IPR000262">
    <property type="entry name" value="FMN-dep_DH"/>
</dbReference>
<feature type="binding site" evidence="7">
    <location>
        <position position="255"/>
    </location>
    <ligand>
        <name>glyoxylate</name>
        <dbReference type="ChEBI" id="CHEBI:36655"/>
    </ligand>
</feature>
<dbReference type="AlphaFoldDB" id="A0A3M9MFD6"/>
<evidence type="ECO:0000256" key="7">
    <source>
        <dbReference type="PIRSR" id="PIRSR000138-2"/>
    </source>
</evidence>
<dbReference type="CDD" id="cd02809">
    <property type="entry name" value="alpha_hydroxyacid_oxid_FMN"/>
    <property type="match status" value="1"/>
</dbReference>
<gene>
    <name evidence="9" type="ORF">EFY87_04650</name>
</gene>